<dbReference type="PANTHER" id="PTHR28106">
    <property type="entry name" value="MITOCHONDRIAL ATPASE COMPLEX SUBUNIT ATP10"/>
    <property type="match status" value="1"/>
</dbReference>
<dbReference type="EMBL" id="KN840500">
    <property type="protein sequence ID" value="KIP07311.1"/>
    <property type="molecule type" value="Genomic_DNA"/>
</dbReference>
<dbReference type="AlphaFoldDB" id="A0A0C3RYQ5"/>
<dbReference type="GO" id="GO:0033615">
    <property type="term" value="P:mitochondrial proton-transporting ATP synthase complex assembly"/>
    <property type="evidence" value="ECO:0007669"/>
    <property type="project" value="TreeGrafter"/>
</dbReference>
<evidence type="ECO:0000313" key="1">
    <source>
        <dbReference type="EMBL" id="KIP07311.1"/>
    </source>
</evidence>
<dbReference type="InterPro" id="IPR007849">
    <property type="entry name" value="ATP10"/>
</dbReference>
<keyword evidence="2" id="KW-1185">Reference proteome</keyword>
<dbReference type="GO" id="GO:0005743">
    <property type="term" value="C:mitochondrial inner membrane"/>
    <property type="evidence" value="ECO:0007669"/>
    <property type="project" value="TreeGrafter"/>
</dbReference>
<dbReference type="Pfam" id="PF05176">
    <property type="entry name" value="ATP-synt_10"/>
    <property type="match status" value="1"/>
</dbReference>
<dbReference type="PANTHER" id="PTHR28106:SF1">
    <property type="entry name" value="MITOCHONDRIAL ATPASE COMPLEX SUBUNIT ATP10"/>
    <property type="match status" value="1"/>
</dbReference>
<name>A0A0C3RYQ5_PHLG1</name>
<organism evidence="1 2">
    <name type="scientific">Phlebiopsis gigantea (strain 11061_1 CR5-6)</name>
    <name type="common">White-rot fungus</name>
    <name type="synonym">Peniophora gigantea</name>
    <dbReference type="NCBI Taxonomy" id="745531"/>
    <lineage>
        <taxon>Eukaryota</taxon>
        <taxon>Fungi</taxon>
        <taxon>Dikarya</taxon>
        <taxon>Basidiomycota</taxon>
        <taxon>Agaricomycotina</taxon>
        <taxon>Agaricomycetes</taxon>
        <taxon>Polyporales</taxon>
        <taxon>Phanerochaetaceae</taxon>
        <taxon>Phlebiopsis</taxon>
    </lineage>
</organism>
<sequence>MMDQETRMDHRKKLVKEATKGYFADLNATRRHGGKKWIAPPVLIREDKSLYLPDISGTPLDSPDKVHTTDLCLGKVSVISMLSSKISEIQCKMYVEPTVNEYNDHAHFQHIQINLQENPLKSMLVSFFASNIKKTLPKEQWGRYLISGQNMDYIREDLALENRHIAYVYLVDTACRIRWAACGDPQPQEINSLRQCTSVLLKRLTP</sequence>
<accession>A0A0C3RYQ5</accession>
<protein>
    <recommendedName>
        <fullName evidence="3">Mitochondrial ATPase complex subunit ATP10</fullName>
    </recommendedName>
</protein>
<evidence type="ECO:0000313" key="2">
    <source>
        <dbReference type="Proteomes" id="UP000053257"/>
    </source>
</evidence>
<gene>
    <name evidence="1" type="ORF">PHLGIDRAFT_89785</name>
</gene>
<evidence type="ECO:0008006" key="3">
    <source>
        <dbReference type="Google" id="ProtNLM"/>
    </source>
</evidence>
<dbReference type="STRING" id="745531.A0A0C3RYQ5"/>
<dbReference type="OrthoDB" id="17089at2759"/>
<dbReference type="Proteomes" id="UP000053257">
    <property type="component" value="Unassembled WGS sequence"/>
</dbReference>
<dbReference type="HOGENOM" id="CLU_047290_0_1_1"/>
<proteinExistence type="predicted"/>
<reference evidence="1 2" key="1">
    <citation type="journal article" date="2014" name="PLoS Genet.">
        <title>Analysis of the Phlebiopsis gigantea genome, transcriptome and secretome provides insight into its pioneer colonization strategies of wood.</title>
        <authorList>
            <person name="Hori C."/>
            <person name="Ishida T."/>
            <person name="Igarashi K."/>
            <person name="Samejima M."/>
            <person name="Suzuki H."/>
            <person name="Master E."/>
            <person name="Ferreira P."/>
            <person name="Ruiz-Duenas F.J."/>
            <person name="Held B."/>
            <person name="Canessa P."/>
            <person name="Larrondo L.F."/>
            <person name="Schmoll M."/>
            <person name="Druzhinina I.S."/>
            <person name="Kubicek C.P."/>
            <person name="Gaskell J.A."/>
            <person name="Kersten P."/>
            <person name="St John F."/>
            <person name="Glasner J."/>
            <person name="Sabat G."/>
            <person name="Splinter BonDurant S."/>
            <person name="Syed K."/>
            <person name="Yadav J."/>
            <person name="Mgbeahuruike A.C."/>
            <person name="Kovalchuk A."/>
            <person name="Asiegbu F.O."/>
            <person name="Lackner G."/>
            <person name="Hoffmeister D."/>
            <person name="Rencoret J."/>
            <person name="Gutierrez A."/>
            <person name="Sun H."/>
            <person name="Lindquist E."/>
            <person name="Barry K."/>
            <person name="Riley R."/>
            <person name="Grigoriev I.V."/>
            <person name="Henrissat B."/>
            <person name="Kues U."/>
            <person name="Berka R.M."/>
            <person name="Martinez A.T."/>
            <person name="Covert S.F."/>
            <person name="Blanchette R.A."/>
            <person name="Cullen D."/>
        </authorList>
    </citation>
    <scope>NUCLEOTIDE SEQUENCE [LARGE SCALE GENOMIC DNA]</scope>
    <source>
        <strain evidence="1 2">11061_1 CR5-6</strain>
    </source>
</reference>